<sequence length="201" mass="21799">MNAHESPYPSGPPLPHDARTPARGNPLRRPSDRFEWWFRLLLMALLAVGLPLAAYSAGTAAYESAMRAVRAQAAERHQVTARLAEDVVRDTTVAKRAAKVRWTDADGAVRTGSALVKPGSAKGSAVRVWVDRDGTVTSPPATALNARTTGWVTGGAAALGVGLGAYGVWAGTRLLLDRGRYARWEAEWERAEPLWSARFRR</sequence>
<dbReference type="EMBL" id="CP050692">
    <property type="protein sequence ID" value="QIT42426.1"/>
    <property type="molecule type" value="Genomic_DNA"/>
</dbReference>
<dbReference type="Proteomes" id="UP000502504">
    <property type="component" value="Chromosome"/>
</dbReference>
<proteinExistence type="predicted"/>
<organism evidence="3 4">
    <name type="scientific">Streptomyces antibioticus</name>
    <dbReference type="NCBI Taxonomy" id="1890"/>
    <lineage>
        <taxon>Bacteria</taxon>
        <taxon>Bacillati</taxon>
        <taxon>Actinomycetota</taxon>
        <taxon>Actinomycetes</taxon>
        <taxon>Kitasatosporales</taxon>
        <taxon>Streptomycetaceae</taxon>
        <taxon>Streptomyces</taxon>
    </lineage>
</organism>
<keyword evidence="2" id="KW-0472">Membrane</keyword>
<accession>A0AAE7CIG2</accession>
<evidence type="ECO:0000313" key="3">
    <source>
        <dbReference type="EMBL" id="QIT42426.1"/>
    </source>
</evidence>
<evidence type="ECO:0000313" key="4">
    <source>
        <dbReference type="Proteomes" id="UP000502504"/>
    </source>
</evidence>
<dbReference type="PANTHER" id="PTHR42305">
    <property type="entry name" value="MEMBRANE PROTEIN RV1733C-RELATED"/>
    <property type="match status" value="1"/>
</dbReference>
<dbReference type="RefSeq" id="WP_078631878.1">
    <property type="nucleotide sequence ID" value="NZ_CM007717.1"/>
</dbReference>
<dbReference type="AlphaFoldDB" id="A0AAE7CIG2"/>
<evidence type="ECO:0000256" key="2">
    <source>
        <dbReference type="SAM" id="Phobius"/>
    </source>
</evidence>
<evidence type="ECO:0008006" key="5">
    <source>
        <dbReference type="Google" id="ProtNLM"/>
    </source>
</evidence>
<dbReference type="InterPro" id="IPR039708">
    <property type="entry name" value="MT1774/Rv1733c-like"/>
</dbReference>
<keyword evidence="2" id="KW-0812">Transmembrane</keyword>
<keyword evidence="2" id="KW-1133">Transmembrane helix</keyword>
<name>A0AAE7CIG2_STRAT</name>
<dbReference type="PANTHER" id="PTHR42305:SF1">
    <property type="entry name" value="MEMBRANE PROTEIN RV1733C-RELATED"/>
    <property type="match status" value="1"/>
</dbReference>
<reference evidence="3 4" key="1">
    <citation type="submission" date="2020-03" db="EMBL/GenBank/DDBJ databases">
        <title>Is there a link between lipid content and antibiotic production in Streptomyces?</title>
        <authorList>
            <person name="David M."/>
            <person name="Lejeune C."/>
            <person name="Abreu S."/>
            <person name="Thibessard A."/>
            <person name="Leblond P."/>
            <person name="Chaminade P."/>
            <person name="Virolle M.-J."/>
        </authorList>
    </citation>
    <scope>NUCLEOTIDE SEQUENCE [LARGE SCALE GENOMIC DNA]</scope>
    <source>
        <strain evidence="3 4">DSM 41481</strain>
    </source>
</reference>
<feature type="transmembrane region" description="Helical" evidence="2">
    <location>
        <begin position="36"/>
        <end position="57"/>
    </location>
</feature>
<gene>
    <name evidence="3" type="ORF">HCX60_01880</name>
</gene>
<protein>
    <recommendedName>
        <fullName evidence="5">Proline rich protein membrane protein</fullName>
    </recommendedName>
</protein>
<evidence type="ECO:0000256" key="1">
    <source>
        <dbReference type="SAM" id="MobiDB-lite"/>
    </source>
</evidence>
<feature type="region of interest" description="Disordered" evidence="1">
    <location>
        <begin position="1"/>
        <end position="26"/>
    </location>
</feature>